<dbReference type="AlphaFoldDB" id="R8BXZ6"/>
<keyword evidence="5 7" id="KW-0472">Membrane</keyword>
<dbReference type="HOGENOM" id="CLU_1876876_0_0_1"/>
<feature type="domain" description="Major facilitator superfamily (MFS) profile" evidence="8">
    <location>
        <begin position="67"/>
        <end position="136"/>
    </location>
</feature>
<organism evidence="9 10">
    <name type="scientific">Phaeoacremonium minimum (strain UCR-PA7)</name>
    <name type="common">Esca disease fungus</name>
    <name type="synonym">Togninia minima</name>
    <dbReference type="NCBI Taxonomy" id="1286976"/>
    <lineage>
        <taxon>Eukaryota</taxon>
        <taxon>Fungi</taxon>
        <taxon>Dikarya</taxon>
        <taxon>Ascomycota</taxon>
        <taxon>Pezizomycotina</taxon>
        <taxon>Sordariomycetes</taxon>
        <taxon>Sordariomycetidae</taxon>
        <taxon>Togniniales</taxon>
        <taxon>Togniniaceae</taxon>
        <taxon>Phaeoacremonium</taxon>
    </lineage>
</organism>
<dbReference type="PANTHER" id="PTHR23501">
    <property type="entry name" value="MAJOR FACILITATOR SUPERFAMILY"/>
    <property type="match status" value="1"/>
</dbReference>
<dbReference type="Gene3D" id="1.20.1250.20">
    <property type="entry name" value="MFS general substrate transporter like domains"/>
    <property type="match status" value="1"/>
</dbReference>
<comment type="similarity">
    <text evidence="2">Belongs to the major facilitator superfamily. TCR/Tet family.</text>
</comment>
<gene>
    <name evidence="9" type="ORF">UCRPA7_247</name>
</gene>
<evidence type="ECO:0000256" key="1">
    <source>
        <dbReference type="ARBA" id="ARBA00004141"/>
    </source>
</evidence>
<keyword evidence="10" id="KW-1185">Reference proteome</keyword>
<dbReference type="SUPFAM" id="SSF103473">
    <property type="entry name" value="MFS general substrate transporter"/>
    <property type="match status" value="1"/>
</dbReference>
<evidence type="ECO:0000313" key="10">
    <source>
        <dbReference type="Proteomes" id="UP000014074"/>
    </source>
</evidence>
<comment type="subcellular location">
    <subcellularLocation>
        <location evidence="1">Membrane</location>
        <topology evidence="1">Multi-pass membrane protein</topology>
    </subcellularLocation>
</comment>
<keyword evidence="4 7" id="KW-1133">Transmembrane helix</keyword>
<feature type="region of interest" description="Disordered" evidence="6">
    <location>
        <begin position="1"/>
        <end position="56"/>
    </location>
</feature>
<dbReference type="InterPro" id="IPR036259">
    <property type="entry name" value="MFS_trans_sf"/>
</dbReference>
<evidence type="ECO:0000256" key="4">
    <source>
        <dbReference type="ARBA" id="ARBA00022989"/>
    </source>
</evidence>
<protein>
    <submittedName>
        <fullName evidence="9">Putative mfs multidrug transporter protein</fullName>
    </submittedName>
</protein>
<dbReference type="RefSeq" id="XP_007911035.1">
    <property type="nucleotide sequence ID" value="XM_007912844.1"/>
</dbReference>
<sequence length="136" mass="14389">MGSEKSPIEPGPTQDLDVFPSDVSTTLEKEEQPTTGTSGSPSEIAPDDEPEASDAPQYIGGTPLYIAMASLTLVAFLMLLDMSIVATAIPQITTDFNSLGDVGWYGSAYNLASAALQPLSGKLYTYFRTKVASYSP</sequence>
<dbReference type="InterPro" id="IPR020846">
    <property type="entry name" value="MFS_dom"/>
</dbReference>
<evidence type="ECO:0000256" key="2">
    <source>
        <dbReference type="ARBA" id="ARBA00007520"/>
    </source>
</evidence>
<dbReference type="EMBL" id="KB932792">
    <property type="protein sequence ID" value="EOO04228.1"/>
    <property type="molecule type" value="Genomic_DNA"/>
</dbReference>
<name>R8BXZ6_PHAM7</name>
<dbReference type="GO" id="GO:0022857">
    <property type="term" value="F:transmembrane transporter activity"/>
    <property type="evidence" value="ECO:0007669"/>
    <property type="project" value="InterPro"/>
</dbReference>
<proteinExistence type="inferred from homology"/>
<dbReference type="PROSITE" id="PS50850">
    <property type="entry name" value="MFS"/>
    <property type="match status" value="1"/>
</dbReference>
<dbReference type="PANTHER" id="PTHR23501:SF193">
    <property type="entry name" value="MULTIDRUG TRANSPORTER, PUTATIVE (AFU_ORTHOLOGUE AFUA_8G00940)-RELATED"/>
    <property type="match status" value="1"/>
</dbReference>
<keyword evidence="3 7" id="KW-0812">Transmembrane</keyword>
<evidence type="ECO:0000256" key="6">
    <source>
        <dbReference type="SAM" id="MobiDB-lite"/>
    </source>
</evidence>
<evidence type="ECO:0000259" key="8">
    <source>
        <dbReference type="PROSITE" id="PS50850"/>
    </source>
</evidence>
<dbReference type="OrthoDB" id="5243606at2759"/>
<evidence type="ECO:0000313" key="9">
    <source>
        <dbReference type="EMBL" id="EOO04228.1"/>
    </source>
</evidence>
<dbReference type="GO" id="GO:0005886">
    <property type="term" value="C:plasma membrane"/>
    <property type="evidence" value="ECO:0007669"/>
    <property type="project" value="TreeGrafter"/>
</dbReference>
<dbReference type="GeneID" id="19322722"/>
<evidence type="ECO:0000256" key="5">
    <source>
        <dbReference type="ARBA" id="ARBA00023136"/>
    </source>
</evidence>
<feature type="transmembrane region" description="Helical" evidence="7">
    <location>
        <begin position="64"/>
        <end position="89"/>
    </location>
</feature>
<accession>R8BXZ6</accession>
<evidence type="ECO:0000256" key="7">
    <source>
        <dbReference type="SAM" id="Phobius"/>
    </source>
</evidence>
<dbReference type="Proteomes" id="UP000014074">
    <property type="component" value="Unassembled WGS sequence"/>
</dbReference>
<evidence type="ECO:0000256" key="3">
    <source>
        <dbReference type="ARBA" id="ARBA00022692"/>
    </source>
</evidence>
<dbReference type="KEGG" id="tmn:UCRPA7_247"/>
<reference evidence="10" key="1">
    <citation type="journal article" date="2013" name="Genome Announc.">
        <title>Draft genome sequence of the ascomycete Phaeoacremonium aleophilum strain UCR-PA7, a causal agent of the esca disease complex in grapevines.</title>
        <authorList>
            <person name="Blanco-Ulate B."/>
            <person name="Rolshausen P."/>
            <person name="Cantu D."/>
        </authorList>
    </citation>
    <scope>NUCLEOTIDE SEQUENCE [LARGE SCALE GENOMIC DNA]</scope>
    <source>
        <strain evidence="10">UCR-PA7</strain>
    </source>
</reference>